<name>A0A220VDJ0_9GAMM</name>
<gene>
    <name evidence="1" type="ORF">CF386_05000</name>
</gene>
<organism evidence="1 2">
    <name type="scientific">Paraphotobacterium marinum</name>
    <dbReference type="NCBI Taxonomy" id="1755811"/>
    <lineage>
        <taxon>Bacteria</taxon>
        <taxon>Pseudomonadati</taxon>
        <taxon>Pseudomonadota</taxon>
        <taxon>Gammaproteobacteria</taxon>
        <taxon>Vibrionales</taxon>
        <taxon>Vibrionaceae</taxon>
        <taxon>Paraphotobacterium</taxon>
    </lineage>
</organism>
<dbReference type="Proteomes" id="UP000242175">
    <property type="component" value="Chromosome large"/>
</dbReference>
<keyword evidence="2" id="KW-1185">Reference proteome</keyword>
<dbReference type="EMBL" id="CP022355">
    <property type="protein sequence ID" value="ASK78407.1"/>
    <property type="molecule type" value="Genomic_DNA"/>
</dbReference>
<sequence length="70" mass="8258">MDIKLLKELLDDTSKIIIDLKLHEEESDKLKKLSNVQSNLNIIIDNFSSLDADRQSLSEWYKENNKYCEE</sequence>
<dbReference type="RefSeq" id="WP_089073315.1">
    <property type="nucleotide sequence ID" value="NZ_CBCSAM010000001.1"/>
</dbReference>
<protein>
    <submittedName>
        <fullName evidence="1">Uncharacterized protein</fullName>
    </submittedName>
</protein>
<accession>A0A220VDJ0</accession>
<dbReference type="AlphaFoldDB" id="A0A220VDJ0"/>
<dbReference type="KEGG" id="pmai:CF386_05000"/>
<evidence type="ECO:0000313" key="1">
    <source>
        <dbReference type="EMBL" id="ASK78407.1"/>
    </source>
</evidence>
<evidence type="ECO:0000313" key="2">
    <source>
        <dbReference type="Proteomes" id="UP000242175"/>
    </source>
</evidence>
<proteinExistence type="predicted"/>
<reference evidence="1 2" key="1">
    <citation type="journal article" date="2016" name="Int. J. Syst. Evol. Microbiol.">
        <title>Paraphotobacterium marinum gen. nov., sp. nov., a member of the family Vibrionaceae, isolated from surface seawater.</title>
        <authorList>
            <person name="Huang Z."/>
            <person name="Dong C."/>
            <person name="Shao Z."/>
        </authorList>
    </citation>
    <scope>NUCLEOTIDE SEQUENCE [LARGE SCALE GENOMIC DNA]</scope>
    <source>
        <strain evidence="1 2">NSCS20N07D</strain>
    </source>
</reference>